<dbReference type="EMBL" id="BAABKE010000002">
    <property type="protein sequence ID" value="GAA5096747.1"/>
    <property type="molecule type" value="Genomic_DNA"/>
</dbReference>
<dbReference type="InterPro" id="IPR008869">
    <property type="entry name" value="MlaC/ttg2D"/>
</dbReference>
<proteinExistence type="predicted"/>
<dbReference type="PIRSF" id="PIRSF004649">
    <property type="entry name" value="MlaC"/>
    <property type="match status" value="1"/>
</dbReference>
<name>A0ABP9ML97_9GAMM</name>
<feature type="chain" id="PRO_5045434716" evidence="1">
    <location>
        <begin position="25"/>
        <end position="201"/>
    </location>
</feature>
<dbReference type="Pfam" id="PF05494">
    <property type="entry name" value="MlaC"/>
    <property type="match status" value="1"/>
</dbReference>
<reference evidence="3" key="1">
    <citation type="journal article" date="2019" name="Int. J. Syst. Evol. Microbiol.">
        <title>The Global Catalogue of Microorganisms (GCM) 10K type strain sequencing project: providing services to taxonomists for standard genome sequencing and annotation.</title>
        <authorList>
            <consortium name="The Broad Institute Genomics Platform"/>
            <consortium name="The Broad Institute Genome Sequencing Center for Infectious Disease"/>
            <person name="Wu L."/>
            <person name="Ma J."/>
        </authorList>
    </citation>
    <scope>NUCLEOTIDE SEQUENCE [LARGE SCALE GENOMIC DNA]</scope>
    <source>
        <strain evidence="3">JCM 18424</strain>
    </source>
</reference>
<dbReference type="Gene3D" id="3.10.450.710">
    <property type="entry name" value="Tgt2/MlaC"/>
    <property type="match status" value="1"/>
</dbReference>
<sequence length="201" mass="22649">MKLLNIFKSMVLVGLFSLFSVGHAADTPEQTIEKASTQLINALKKEEAVLKKDPKQLYSFIEKTAVPYFDFNTMSQWVMGRSWRDATPEQRKRFMEEFKKLLVNAYGSALLEYTDDKVNVFPLPPNAKNKNEVTVKSEITSSSHKPVAVNYSMIKSGGKWLVYDVSIEGVSIVTSYRGEIRELVNAKGIDGMISTLAQKNK</sequence>
<keyword evidence="3" id="KW-1185">Reference proteome</keyword>
<feature type="signal peptide" evidence="1">
    <location>
        <begin position="1"/>
        <end position="24"/>
    </location>
</feature>
<comment type="caution">
    <text evidence="2">The sequence shown here is derived from an EMBL/GenBank/DDBJ whole genome shotgun (WGS) entry which is preliminary data.</text>
</comment>
<dbReference type="RefSeq" id="WP_077924858.1">
    <property type="nucleotide sequence ID" value="NZ_BAABKE010000002.1"/>
</dbReference>
<keyword evidence="1" id="KW-0732">Signal</keyword>
<accession>A0ABP9ML97</accession>
<evidence type="ECO:0000313" key="2">
    <source>
        <dbReference type="EMBL" id="GAA5096747.1"/>
    </source>
</evidence>
<evidence type="ECO:0000313" key="3">
    <source>
        <dbReference type="Proteomes" id="UP001500631"/>
    </source>
</evidence>
<protein>
    <submittedName>
        <fullName evidence="2">ABC transporter substrate-binding protein</fullName>
    </submittedName>
</protein>
<gene>
    <name evidence="2" type="ORF">GCM10023338_07510</name>
</gene>
<dbReference type="PANTHER" id="PTHR36573">
    <property type="entry name" value="INTERMEMBRANE PHOSPHOLIPID TRANSPORT SYSTEM BINDING PROTEIN MLAC"/>
    <property type="match status" value="1"/>
</dbReference>
<dbReference type="Proteomes" id="UP001500631">
    <property type="component" value="Unassembled WGS sequence"/>
</dbReference>
<dbReference type="PANTHER" id="PTHR36573:SF1">
    <property type="entry name" value="INTERMEMBRANE PHOSPHOLIPID TRANSPORT SYSTEM BINDING PROTEIN MLAC"/>
    <property type="match status" value="1"/>
</dbReference>
<evidence type="ECO:0000256" key="1">
    <source>
        <dbReference type="SAM" id="SignalP"/>
    </source>
</evidence>
<dbReference type="InterPro" id="IPR042245">
    <property type="entry name" value="Tgt2/MlaC_sf"/>
</dbReference>
<organism evidence="2 3">
    <name type="scientific">Wohlfahrtiimonas larvae</name>
    <dbReference type="NCBI Taxonomy" id="1157986"/>
    <lineage>
        <taxon>Bacteria</taxon>
        <taxon>Pseudomonadati</taxon>
        <taxon>Pseudomonadota</taxon>
        <taxon>Gammaproteobacteria</taxon>
        <taxon>Cardiobacteriales</taxon>
        <taxon>Ignatzschineriaceae</taxon>
        <taxon>Wohlfahrtiimonas</taxon>
    </lineage>
</organism>